<comment type="caution">
    <text evidence="2">The sequence shown here is derived from an EMBL/GenBank/DDBJ whole genome shotgun (WGS) entry which is preliminary data.</text>
</comment>
<reference evidence="2" key="1">
    <citation type="submission" date="2020-06" db="EMBL/GenBank/DDBJ databases">
        <title>Legume-microbial interactions unlock mineral nutrients during tropical forest succession.</title>
        <authorList>
            <person name="Epihov D.Z."/>
        </authorList>
    </citation>
    <scope>NUCLEOTIDE SEQUENCE [LARGE SCALE GENOMIC DNA]</scope>
    <source>
        <strain evidence="2">Pan2503</strain>
    </source>
</reference>
<dbReference type="InterPro" id="IPR011453">
    <property type="entry name" value="DUF1559"/>
</dbReference>
<dbReference type="NCBIfam" id="TIGR04294">
    <property type="entry name" value="pre_pil_HX9DG"/>
    <property type="match status" value="1"/>
</dbReference>
<proteinExistence type="predicted"/>
<gene>
    <name evidence="2" type="ORF">HRJ53_14610</name>
</gene>
<accession>A0A7V8NS58</accession>
<evidence type="ECO:0000313" key="2">
    <source>
        <dbReference type="EMBL" id="MBA0086215.1"/>
    </source>
</evidence>
<dbReference type="AlphaFoldDB" id="A0A7V8NS58"/>
<dbReference type="EMBL" id="JACDQQ010001403">
    <property type="protein sequence ID" value="MBA0086215.1"/>
    <property type="molecule type" value="Genomic_DNA"/>
</dbReference>
<keyword evidence="3" id="KW-1185">Reference proteome</keyword>
<dbReference type="InterPro" id="IPR027558">
    <property type="entry name" value="Pre_pil_HX9DG_C"/>
</dbReference>
<dbReference type="Pfam" id="PF07596">
    <property type="entry name" value="SBP_bac_10"/>
    <property type="match status" value="1"/>
</dbReference>
<organism evidence="2 3">
    <name type="scientific">Candidatus Acidiferrum panamense</name>
    <dbReference type="NCBI Taxonomy" id="2741543"/>
    <lineage>
        <taxon>Bacteria</taxon>
        <taxon>Pseudomonadati</taxon>
        <taxon>Acidobacteriota</taxon>
        <taxon>Terriglobia</taxon>
        <taxon>Candidatus Acidiferrales</taxon>
        <taxon>Candidatus Acidiferrum</taxon>
    </lineage>
</organism>
<evidence type="ECO:0000259" key="1">
    <source>
        <dbReference type="Pfam" id="PF07596"/>
    </source>
</evidence>
<evidence type="ECO:0000313" key="3">
    <source>
        <dbReference type="Proteomes" id="UP000567293"/>
    </source>
</evidence>
<dbReference type="Proteomes" id="UP000567293">
    <property type="component" value="Unassembled WGS sequence"/>
</dbReference>
<name>A0A7V8NS58_9BACT</name>
<protein>
    <submittedName>
        <fullName evidence="2">DUF1559 domain-containing protein</fullName>
    </submittedName>
</protein>
<feature type="domain" description="DUF1559" evidence="1">
    <location>
        <begin position="27"/>
        <end position="68"/>
    </location>
</feature>
<feature type="non-terminal residue" evidence="2">
    <location>
        <position position="1"/>
    </location>
</feature>
<sequence length="139" mass="14162">LRSCSGFNSMFNAWTVSLRHASNFRVTKNPLNTLPGLGYSAGGLCGTNGAFGSRHTGGVNCAFADGSVIGTNRELLAASLAARAAASSRSMKISASMACLPGLPLPFVGGVALAVQIVGVSERYVPSCGTEQTSAPPRN</sequence>